<dbReference type="GO" id="GO:0004674">
    <property type="term" value="F:protein serine/threonine kinase activity"/>
    <property type="evidence" value="ECO:0007669"/>
    <property type="project" value="TreeGrafter"/>
</dbReference>
<sequence length="314" mass="35644">MTLEQVLRGRKATYFCASPELQQTNDATVQTGRSLRRRAFDVNNTDSGFYIKSWMDRTIQRCRYESVATTMLMKNGGHQNILLPTEIIENYEGKHFVYPYMNGVTLDDYIRNTPCERDFNKILYVLEEVAKGLKHVHAQQVVHRDVKPGNIFLRSDVDRPYGFTPVVFDWDVAGDMNERGNNVLFSGEVVGTPAYMEPLQCEGGRLTTEFDSYALGFVVYQMFDGQLPIDESNVKTAMDVMKLQINSYRRPLHSDGIPQAVANVVDRMVKRNRNERYMGLSAMVSAFREAIRVSEVSAMKDTNNYKAGVGGVGV</sequence>
<organism evidence="2 3">
    <name type="scientific">Candidatus Buchananbacteria bacterium RIFCSPLOWO2_01_FULL_40_23b</name>
    <dbReference type="NCBI Taxonomy" id="1797544"/>
    <lineage>
        <taxon>Bacteria</taxon>
        <taxon>Candidatus Buchananiibacteriota</taxon>
    </lineage>
</organism>
<reference evidence="2 3" key="1">
    <citation type="journal article" date="2016" name="Nat. Commun.">
        <title>Thousands of microbial genomes shed light on interconnected biogeochemical processes in an aquifer system.</title>
        <authorList>
            <person name="Anantharaman K."/>
            <person name="Brown C.T."/>
            <person name="Hug L.A."/>
            <person name="Sharon I."/>
            <person name="Castelle C.J."/>
            <person name="Probst A.J."/>
            <person name="Thomas B.C."/>
            <person name="Singh A."/>
            <person name="Wilkins M.J."/>
            <person name="Karaoz U."/>
            <person name="Brodie E.L."/>
            <person name="Williams K.H."/>
            <person name="Hubbard S.S."/>
            <person name="Banfield J.F."/>
        </authorList>
    </citation>
    <scope>NUCLEOTIDE SEQUENCE [LARGE SCALE GENOMIC DNA]</scope>
</reference>
<dbReference type="GO" id="GO:0005737">
    <property type="term" value="C:cytoplasm"/>
    <property type="evidence" value="ECO:0007669"/>
    <property type="project" value="TreeGrafter"/>
</dbReference>
<feature type="domain" description="Protein kinase" evidence="1">
    <location>
        <begin position="1"/>
        <end position="288"/>
    </location>
</feature>
<dbReference type="InterPro" id="IPR011009">
    <property type="entry name" value="Kinase-like_dom_sf"/>
</dbReference>
<dbReference type="PANTHER" id="PTHR24361">
    <property type="entry name" value="MITOGEN-ACTIVATED KINASE KINASE KINASE"/>
    <property type="match status" value="1"/>
</dbReference>
<dbReference type="SMART" id="SM00220">
    <property type="entry name" value="S_TKc"/>
    <property type="match status" value="1"/>
</dbReference>
<gene>
    <name evidence="2" type="ORF">A2912_03795</name>
</gene>
<dbReference type="Gene3D" id="1.10.510.10">
    <property type="entry name" value="Transferase(Phosphotransferase) domain 1"/>
    <property type="match status" value="1"/>
</dbReference>
<dbReference type="PROSITE" id="PS00108">
    <property type="entry name" value="PROTEIN_KINASE_ST"/>
    <property type="match status" value="1"/>
</dbReference>
<dbReference type="Pfam" id="PF00069">
    <property type="entry name" value="Pkinase"/>
    <property type="match status" value="1"/>
</dbReference>
<accession>A0A1G1YMJ1</accession>
<dbReference type="InterPro" id="IPR053235">
    <property type="entry name" value="Ser_Thr_kinase"/>
</dbReference>
<dbReference type="PROSITE" id="PS50011">
    <property type="entry name" value="PROTEIN_KINASE_DOM"/>
    <property type="match status" value="1"/>
</dbReference>
<comment type="caution">
    <text evidence="2">The sequence shown here is derived from an EMBL/GenBank/DDBJ whole genome shotgun (WGS) entry which is preliminary data.</text>
</comment>
<dbReference type="AlphaFoldDB" id="A0A1G1YMJ1"/>
<dbReference type="InterPro" id="IPR000719">
    <property type="entry name" value="Prot_kinase_dom"/>
</dbReference>
<dbReference type="GO" id="GO:0005524">
    <property type="term" value="F:ATP binding"/>
    <property type="evidence" value="ECO:0007669"/>
    <property type="project" value="InterPro"/>
</dbReference>
<evidence type="ECO:0000259" key="1">
    <source>
        <dbReference type="PROSITE" id="PS50011"/>
    </source>
</evidence>
<dbReference type="Proteomes" id="UP000178122">
    <property type="component" value="Unassembled WGS sequence"/>
</dbReference>
<evidence type="ECO:0000313" key="3">
    <source>
        <dbReference type="Proteomes" id="UP000178122"/>
    </source>
</evidence>
<dbReference type="InterPro" id="IPR008271">
    <property type="entry name" value="Ser/Thr_kinase_AS"/>
</dbReference>
<dbReference type="SUPFAM" id="SSF56112">
    <property type="entry name" value="Protein kinase-like (PK-like)"/>
    <property type="match status" value="1"/>
</dbReference>
<proteinExistence type="predicted"/>
<dbReference type="EMBL" id="MHIN01000045">
    <property type="protein sequence ID" value="OGY53568.1"/>
    <property type="molecule type" value="Genomic_DNA"/>
</dbReference>
<protein>
    <recommendedName>
        <fullName evidence="1">Protein kinase domain-containing protein</fullName>
    </recommendedName>
</protein>
<name>A0A1G1YMJ1_9BACT</name>
<evidence type="ECO:0000313" key="2">
    <source>
        <dbReference type="EMBL" id="OGY53568.1"/>
    </source>
</evidence>